<proteinExistence type="predicted"/>
<feature type="non-terminal residue" evidence="1">
    <location>
        <position position="1"/>
    </location>
</feature>
<reference evidence="1" key="1">
    <citation type="submission" date="2021-02" db="EMBL/GenBank/DDBJ databases">
        <authorList>
            <person name="Nowell W R."/>
        </authorList>
    </citation>
    <scope>NUCLEOTIDE SEQUENCE</scope>
</reference>
<comment type="caution">
    <text evidence="1">The sequence shown here is derived from an EMBL/GenBank/DDBJ whole genome shotgun (WGS) entry which is preliminary data.</text>
</comment>
<evidence type="ECO:0000313" key="2">
    <source>
        <dbReference type="Proteomes" id="UP000663845"/>
    </source>
</evidence>
<sequence length="157" mass="18340">SQYYLYYTWDDPLKPRELIILSNQQSTSIQLNPVSGVIDKESEECIYYAIFHDGPETVLFFSSDQSITESVSDTPSLTGSMKEYIQIGIRSFGISIVDDINREDLFYITINQSDEIWIGKRKFNIQSLSSKINQNLEFTLFNSKIVTFFYFSRYTLW</sequence>
<gene>
    <name evidence="1" type="ORF">JYZ213_LOCUS45516</name>
</gene>
<accession>A0A815W5J0</accession>
<evidence type="ECO:0000313" key="1">
    <source>
        <dbReference type="EMBL" id="CAF1537735.1"/>
    </source>
</evidence>
<dbReference type="Proteomes" id="UP000663845">
    <property type="component" value="Unassembled WGS sequence"/>
</dbReference>
<name>A0A815W5J0_9BILA</name>
<dbReference type="AlphaFoldDB" id="A0A815W5J0"/>
<organism evidence="1 2">
    <name type="scientific">Adineta steineri</name>
    <dbReference type="NCBI Taxonomy" id="433720"/>
    <lineage>
        <taxon>Eukaryota</taxon>
        <taxon>Metazoa</taxon>
        <taxon>Spiralia</taxon>
        <taxon>Gnathifera</taxon>
        <taxon>Rotifera</taxon>
        <taxon>Eurotatoria</taxon>
        <taxon>Bdelloidea</taxon>
        <taxon>Adinetida</taxon>
        <taxon>Adinetidae</taxon>
        <taxon>Adineta</taxon>
    </lineage>
</organism>
<dbReference type="EMBL" id="CAJNOG010003991">
    <property type="protein sequence ID" value="CAF1537735.1"/>
    <property type="molecule type" value="Genomic_DNA"/>
</dbReference>
<protein>
    <submittedName>
        <fullName evidence="1">Uncharacterized protein</fullName>
    </submittedName>
</protein>